<comment type="caution">
    <text evidence="3">The sequence shown here is derived from an EMBL/GenBank/DDBJ whole genome shotgun (WGS) entry which is preliminary data.</text>
</comment>
<dbReference type="InterPro" id="IPR006935">
    <property type="entry name" value="Helicase/UvrB_N"/>
</dbReference>
<dbReference type="Pfam" id="PF10593">
    <property type="entry name" value="Z1"/>
    <property type="match status" value="1"/>
</dbReference>
<accession>A0A6N7VN53</accession>
<dbReference type="GO" id="GO:0005524">
    <property type="term" value="F:ATP binding"/>
    <property type="evidence" value="ECO:0007669"/>
    <property type="project" value="InterPro"/>
</dbReference>
<reference evidence="3 4" key="1">
    <citation type="submission" date="2019-08" db="EMBL/GenBank/DDBJ databases">
        <title>In-depth cultivation of the pig gut microbiome towards novel bacterial diversity and tailored functional studies.</title>
        <authorList>
            <person name="Wylensek D."/>
            <person name="Hitch T.C.A."/>
            <person name="Clavel T."/>
        </authorList>
    </citation>
    <scope>NUCLEOTIDE SEQUENCE [LARGE SCALE GENOMIC DNA]</scope>
    <source>
        <strain evidence="3 4">WCA-389-WT-5B</strain>
    </source>
</reference>
<dbReference type="AlphaFoldDB" id="A0A6N7VN53"/>
<dbReference type="EMBL" id="VULN01000025">
    <property type="protein sequence ID" value="MSS83139.1"/>
    <property type="molecule type" value="Genomic_DNA"/>
</dbReference>
<proteinExistence type="predicted"/>
<dbReference type="InterPro" id="IPR018310">
    <property type="entry name" value="Put_endonuclease_Z1-dom"/>
</dbReference>
<evidence type="ECO:0000313" key="3">
    <source>
        <dbReference type="EMBL" id="MSS83139.1"/>
    </source>
</evidence>
<evidence type="ECO:0000313" key="4">
    <source>
        <dbReference type="Proteomes" id="UP000441455"/>
    </source>
</evidence>
<dbReference type="SUPFAM" id="SSF52540">
    <property type="entry name" value="P-loop containing nucleoside triphosphate hydrolases"/>
    <property type="match status" value="1"/>
</dbReference>
<gene>
    <name evidence="3" type="ORF">FX155_11140</name>
</gene>
<protein>
    <recommendedName>
        <fullName evidence="5">Z1 domain-containing protein</fullName>
    </recommendedName>
</protein>
<evidence type="ECO:0000259" key="1">
    <source>
        <dbReference type="Pfam" id="PF04851"/>
    </source>
</evidence>
<evidence type="ECO:0008006" key="5">
    <source>
        <dbReference type="Google" id="ProtNLM"/>
    </source>
</evidence>
<dbReference type="Gene3D" id="3.40.50.300">
    <property type="entry name" value="P-loop containing nucleotide triphosphate hydrolases"/>
    <property type="match status" value="1"/>
</dbReference>
<dbReference type="GO" id="GO:0003677">
    <property type="term" value="F:DNA binding"/>
    <property type="evidence" value="ECO:0007669"/>
    <property type="project" value="InterPro"/>
</dbReference>
<dbReference type="InterPro" id="IPR027417">
    <property type="entry name" value="P-loop_NTPase"/>
</dbReference>
<feature type="domain" description="Putative endonuclease Z1" evidence="2">
    <location>
        <begin position="396"/>
        <end position="629"/>
    </location>
</feature>
<dbReference type="Pfam" id="PF04851">
    <property type="entry name" value="ResIII"/>
    <property type="match status" value="1"/>
</dbReference>
<dbReference type="GO" id="GO:0016787">
    <property type="term" value="F:hydrolase activity"/>
    <property type="evidence" value="ECO:0007669"/>
    <property type="project" value="InterPro"/>
</dbReference>
<organism evidence="3 4">
    <name type="scientific">Acidaminococcus fermentans</name>
    <dbReference type="NCBI Taxonomy" id="905"/>
    <lineage>
        <taxon>Bacteria</taxon>
        <taxon>Bacillati</taxon>
        <taxon>Bacillota</taxon>
        <taxon>Negativicutes</taxon>
        <taxon>Acidaminococcales</taxon>
        <taxon>Acidaminococcaceae</taxon>
        <taxon>Acidaminococcus</taxon>
    </lineage>
</organism>
<feature type="domain" description="Helicase/UvrB N-terminal" evidence="1">
    <location>
        <begin position="130"/>
        <end position="318"/>
    </location>
</feature>
<evidence type="ECO:0000259" key="2">
    <source>
        <dbReference type="Pfam" id="PF10593"/>
    </source>
</evidence>
<sequence length="916" mass="104334">MNENQERVLSFVIQQLDGEEKVESEDIMNLINVFAQINPLTEEQKKEVLRDVQTKIQISIDKGVLITEKSHLPWYNSAKGNIAPKFWNRYKLYLRHQGWNNAVLNEMDDATDAIMDLLGNPAQKEGFNRRGLCIGEVQSGKTSNYIALINKAADAGYKVIILLTGVMEKLRAQTQERVDQGFTGTDSDAFLKQQKGTERKVGVGKYDKESVAWSVTSISSDFKQKTASSLIPHLDKINVPIIFVMKKNRSVLHNLSQWLELADAGIIDVPMLLIDDEADNASINTHNADTDPTAINKAIRELLNKFSKSNYLGFTATPYANIFIDPETDDDMFNEDLFPKDFIYCLPSPSNYIGPDAVFSSEGKYQNMLHNNDDCEDYVPMKHKKDFFPNPQMPESLETAICSFLLINVIRDLRGNKKAHRTMMINLSRFIAVQDRVRRQVSSLVKEYQDAIQNYYLCGNKALQYPEFQNLKRVFENYFSGCPGSDGKTPITWDEVQKNLKNAVMPIKVASVNGGNAVRILNYDNYADTGLRLIAVGGLSLSRGLTLEGLCVSYFHRNSKMYDTLMQMGRWFGYRNGYDDLFQIWMPDTAVDWYRQITEATDELKEKIQMMRDQNRTPKEFGLCVRQDRGALLVIARNKMKTAKTYVQAINLSGEVIETAYLPSGRIENLTNLKATEKFLECLKLNYHPAEEKNLALKGVLQFKNVYWEYIQQFLQEYHCHNANRIFRNEDIENALFPEPKKFTEWDVAVANKGYANEIQIAGMKIRPAKRSFRYNRAIRALQISGKNSRLGSKNMSAAGLTEEQVDAVSKKFNKEKNSLSGTSYFRAGLERNPLLIIYPVVLQPGRNNPDKDTQEILDLYHDSSKPLIGLAIGIPLTDEKPILHTYKMNAVMQKELFGMDANDNDFDEDEDDGGN</sequence>
<dbReference type="Proteomes" id="UP000441455">
    <property type="component" value="Unassembled WGS sequence"/>
</dbReference>
<name>A0A6N7VN53_ACIFE</name>
<dbReference type="OrthoDB" id="436461at2"/>
<dbReference type="RefSeq" id="WP_154488764.1">
    <property type="nucleotide sequence ID" value="NZ_VULN01000025.1"/>
</dbReference>